<keyword evidence="3" id="KW-1185">Reference proteome</keyword>
<feature type="domain" description="Transposase zinc-binding" evidence="1">
    <location>
        <begin position="17"/>
        <end position="87"/>
    </location>
</feature>
<dbReference type="InterPro" id="IPR026889">
    <property type="entry name" value="Zn_Tnp"/>
</dbReference>
<feature type="non-terminal residue" evidence="2">
    <location>
        <position position="88"/>
    </location>
</feature>
<proteinExistence type="predicted"/>
<evidence type="ECO:0000259" key="1">
    <source>
        <dbReference type="Pfam" id="PF14319"/>
    </source>
</evidence>
<name>A0A1H9LTK2_9BACI</name>
<reference evidence="2 3" key="1">
    <citation type="submission" date="2016-10" db="EMBL/GenBank/DDBJ databases">
        <authorList>
            <person name="de Groot N.N."/>
        </authorList>
    </citation>
    <scope>NUCLEOTIDE SEQUENCE [LARGE SCALE GENOMIC DNA]</scope>
    <source>
        <strain evidence="2 3">DSM 21633</strain>
    </source>
</reference>
<accession>A0A1H9LTK2</accession>
<evidence type="ECO:0000313" key="2">
    <source>
        <dbReference type="EMBL" id="SER14852.1"/>
    </source>
</evidence>
<organism evidence="2 3">
    <name type="scientific">Piscibacillus halophilus</name>
    <dbReference type="NCBI Taxonomy" id="571933"/>
    <lineage>
        <taxon>Bacteria</taxon>
        <taxon>Bacillati</taxon>
        <taxon>Bacillota</taxon>
        <taxon>Bacilli</taxon>
        <taxon>Bacillales</taxon>
        <taxon>Bacillaceae</taxon>
        <taxon>Piscibacillus</taxon>
    </lineage>
</organism>
<dbReference type="RefSeq" id="WP_177176399.1">
    <property type="nucleotide sequence ID" value="NZ_FOES01000051.1"/>
</dbReference>
<gene>
    <name evidence="2" type="ORF">SAMN05216362_15119</name>
</gene>
<dbReference type="Proteomes" id="UP000199427">
    <property type="component" value="Unassembled WGS sequence"/>
</dbReference>
<dbReference type="Pfam" id="PF14319">
    <property type="entry name" value="Zn_Tnp_IS91"/>
    <property type="match status" value="1"/>
</dbReference>
<dbReference type="STRING" id="571933.SAMN05216362_15119"/>
<dbReference type="EMBL" id="FOES01000051">
    <property type="protein sequence ID" value="SER14852.1"/>
    <property type="molecule type" value="Genomic_DNA"/>
</dbReference>
<dbReference type="AlphaFoldDB" id="A0A1H9LTK2"/>
<sequence length="88" mass="10045">MGKKGSGVIKQILKEHFNGFWALHAQRFPVDYRDDIEETVIKTIRCGTKDLGYARYECLGCEGEPSPKFVCFTCKSRFCHGCGKKYTD</sequence>
<protein>
    <submittedName>
        <fullName evidence="2">Transposase zinc-binding domain-containing protein</fullName>
    </submittedName>
</protein>
<evidence type="ECO:0000313" key="3">
    <source>
        <dbReference type="Proteomes" id="UP000199427"/>
    </source>
</evidence>